<dbReference type="RefSeq" id="WP_210027221.1">
    <property type="nucleotide sequence ID" value="NZ_JAGINU010000001.1"/>
</dbReference>
<dbReference type="EMBL" id="JAGINU010000001">
    <property type="protein sequence ID" value="MBP2367111.1"/>
    <property type="molecule type" value="Genomic_DNA"/>
</dbReference>
<evidence type="ECO:0000313" key="1">
    <source>
        <dbReference type="EMBL" id="MBP2367111.1"/>
    </source>
</evidence>
<protein>
    <recommendedName>
        <fullName evidence="3">DUF3618 domain-containing protein</fullName>
    </recommendedName>
</protein>
<sequence>MGRRDRKTGDVVAPVGVDDSAEELDLTGVSAADLRDRLSAHSDGRDDRVVRAAVDLRESLDRLGAAITERRNAIVGRAGEIARAAAPFAGGAAVAGLGAALVVKRARRPQVTRPGAGFR</sequence>
<keyword evidence="2" id="KW-1185">Reference proteome</keyword>
<proteinExistence type="predicted"/>
<gene>
    <name evidence="1" type="ORF">JOF36_002807</name>
</gene>
<name>A0ABS4VT69_9PSEU</name>
<dbReference type="Proteomes" id="UP001519295">
    <property type="component" value="Unassembled WGS sequence"/>
</dbReference>
<evidence type="ECO:0000313" key="2">
    <source>
        <dbReference type="Proteomes" id="UP001519295"/>
    </source>
</evidence>
<reference evidence="1 2" key="1">
    <citation type="submission" date="2021-03" db="EMBL/GenBank/DDBJ databases">
        <title>Sequencing the genomes of 1000 actinobacteria strains.</title>
        <authorList>
            <person name="Klenk H.-P."/>
        </authorList>
    </citation>
    <scope>NUCLEOTIDE SEQUENCE [LARGE SCALE GENOMIC DNA]</scope>
    <source>
        <strain evidence="1 2">DSM 45256</strain>
    </source>
</reference>
<organism evidence="1 2">
    <name type="scientific">Pseudonocardia parietis</name>
    <dbReference type="NCBI Taxonomy" id="570936"/>
    <lineage>
        <taxon>Bacteria</taxon>
        <taxon>Bacillati</taxon>
        <taxon>Actinomycetota</taxon>
        <taxon>Actinomycetes</taxon>
        <taxon>Pseudonocardiales</taxon>
        <taxon>Pseudonocardiaceae</taxon>
        <taxon>Pseudonocardia</taxon>
    </lineage>
</organism>
<comment type="caution">
    <text evidence="1">The sequence shown here is derived from an EMBL/GenBank/DDBJ whole genome shotgun (WGS) entry which is preliminary data.</text>
</comment>
<evidence type="ECO:0008006" key="3">
    <source>
        <dbReference type="Google" id="ProtNLM"/>
    </source>
</evidence>
<accession>A0ABS4VT69</accession>